<reference evidence="1" key="1">
    <citation type="submission" date="2020-05" db="EMBL/GenBank/DDBJ databases">
        <authorList>
            <person name="Rincon C."/>
            <person name="Sanders R I."/>
            <person name="Robbins C."/>
            <person name="Chaturvedi A."/>
        </authorList>
    </citation>
    <scope>NUCLEOTIDE SEQUENCE</scope>
    <source>
        <strain evidence="1">CHB12</strain>
    </source>
</reference>
<dbReference type="VEuPathDB" id="FungiDB:RhiirFUN_008721"/>
<sequence>MIKKKIVEKFIRTRDEEFMTILCHNVKAEDSKIKPEIFLSIPLLSTLVILFFIKHENNGDDIFVQIKNRAKDITSKEIVETEYNNWIRNFQPIKKLLLEYLIIQEDDIRATHITSLVEKCSLFFEEILKSEKIIHLMPFTITFAIIHFTVLRESLKLQTSNFGINEFKEIISRYKDHFTNSFHQFFTWRTDQITTKTKITNDLNSISLFKFQAEGEVKDIIGNKTVNYFAKSSNDQIFIKVFDLIKLRMFNEAIADFMKMFSHIFSLVNFIHDHEPSYNISWPLSISSFWVGPYGIDTFPDGLHNFDDNSHLLYNISEDESGVITKIKLRSGNVIDQIQAFYEGDKAGKIIGGRGGTEHIISDLDKSSKYIVAVKLIFGIGFLGTIEFTFNDGKSARFGSLYRLYQVTGSIQIGPFGKHNKFRLSGIVGGEGKQTFVAHIAFRFQHVDVL</sequence>
<evidence type="ECO:0008006" key="3">
    <source>
        <dbReference type="Google" id="ProtNLM"/>
    </source>
</evidence>
<dbReference type="Proteomes" id="UP000684084">
    <property type="component" value="Unassembled WGS sequence"/>
</dbReference>
<protein>
    <recommendedName>
        <fullName evidence="3">Jacalin-type lectin domain-containing protein</fullName>
    </recommendedName>
</protein>
<organism evidence="1 2">
    <name type="scientific">Rhizophagus irregularis</name>
    <dbReference type="NCBI Taxonomy" id="588596"/>
    <lineage>
        <taxon>Eukaryota</taxon>
        <taxon>Fungi</taxon>
        <taxon>Fungi incertae sedis</taxon>
        <taxon>Mucoromycota</taxon>
        <taxon>Glomeromycotina</taxon>
        <taxon>Glomeromycetes</taxon>
        <taxon>Glomerales</taxon>
        <taxon>Glomeraceae</taxon>
        <taxon>Rhizophagus</taxon>
    </lineage>
</organism>
<accession>A0A916EEU3</accession>
<dbReference type="AlphaFoldDB" id="A0A916EEU3"/>
<dbReference type="OrthoDB" id="2338724at2759"/>
<dbReference type="EMBL" id="CAGKOT010000045">
    <property type="protein sequence ID" value="CAB5382094.1"/>
    <property type="molecule type" value="Genomic_DNA"/>
</dbReference>
<evidence type="ECO:0000313" key="2">
    <source>
        <dbReference type="Proteomes" id="UP000684084"/>
    </source>
</evidence>
<proteinExistence type="predicted"/>
<name>A0A916EEU3_9GLOM</name>
<comment type="caution">
    <text evidence="1">The sequence shown here is derived from an EMBL/GenBank/DDBJ whole genome shotgun (WGS) entry which is preliminary data.</text>
</comment>
<evidence type="ECO:0000313" key="1">
    <source>
        <dbReference type="EMBL" id="CAB5382094.1"/>
    </source>
</evidence>
<gene>
    <name evidence="1" type="ORF">CHRIB12_LOCUS17827</name>
</gene>